<sequence>MVRAPREELAAGVNNLWAVDQHNEGKYKFGVTLHIGLDPFTGCIHNGSKAAGLSDKTCKFRVDVTDVVTSVHMPNEASCDTFGEDKEAEPDSEDDEPAIPAGLTPLGTQGTNAQDILVLMKDMEPATQQMFLAVLMNMSGTNSAPAATSSTAATPASERPAPIPRIFNAAAVQPATTEENRPPFSPRILELAMAVAEGREDKVFEDGTGSAVYAEVLDGCVGEVVLQVKFSPKEGACDKVWAGLQHKEGFRRWEIAADECRIVPHSSMASWSNGASLKVSESISLSVAVPGTHMRSTVVVHSGGSLEKASEAQGKHSASCMAGSASGKFLETVKS</sequence>
<dbReference type="Proteomes" id="UP001219525">
    <property type="component" value="Unassembled WGS sequence"/>
</dbReference>
<gene>
    <name evidence="2" type="ORF">GGX14DRAFT_407170</name>
</gene>
<feature type="region of interest" description="Disordered" evidence="1">
    <location>
        <begin position="142"/>
        <end position="161"/>
    </location>
</feature>
<evidence type="ECO:0000313" key="2">
    <source>
        <dbReference type="EMBL" id="KAJ7191510.1"/>
    </source>
</evidence>
<feature type="compositionally biased region" description="Low complexity" evidence="1">
    <location>
        <begin position="142"/>
        <end position="160"/>
    </location>
</feature>
<comment type="caution">
    <text evidence="2">The sequence shown here is derived from an EMBL/GenBank/DDBJ whole genome shotgun (WGS) entry which is preliminary data.</text>
</comment>
<keyword evidence="3" id="KW-1185">Reference proteome</keyword>
<reference evidence="2" key="1">
    <citation type="submission" date="2023-03" db="EMBL/GenBank/DDBJ databases">
        <title>Massive genome expansion in bonnet fungi (Mycena s.s.) driven by repeated elements and novel gene families across ecological guilds.</title>
        <authorList>
            <consortium name="Lawrence Berkeley National Laboratory"/>
            <person name="Harder C.B."/>
            <person name="Miyauchi S."/>
            <person name="Viragh M."/>
            <person name="Kuo A."/>
            <person name="Thoen E."/>
            <person name="Andreopoulos B."/>
            <person name="Lu D."/>
            <person name="Skrede I."/>
            <person name="Drula E."/>
            <person name="Henrissat B."/>
            <person name="Morin E."/>
            <person name="Kohler A."/>
            <person name="Barry K."/>
            <person name="LaButti K."/>
            <person name="Morin E."/>
            <person name="Salamov A."/>
            <person name="Lipzen A."/>
            <person name="Mereny Z."/>
            <person name="Hegedus B."/>
            <person name="Baldrian P."/>
            <person name="Stursova M."/>
            <person name="Weitz H."/>
            <person name="Taylor A."/>
            <person name="Grigoriev I.V."/>
            <person name="Nagy L.G."/>
            <person name="Martin F."/>
            <person name="Kauserud H."/>
        </authorList>
    </citation>
    <scope>NUCLEOTIDE SEQUENCE</scope>
    <source>
        <strain evidence="2">9144</strain>
    </source>
</reference>
<feature type="compositionally biased region" description="Acidic residues" evidence="1">
    <location>
        <begin position="86"/>
        <end position="97"/>
    </location>
</feature>
<evidence type="ECO:0000313" key="3">
    <source>
        <dbReference type="Proteomes" id="UP001219525"/>
    </source>
</evidence>
<dbReference type="AlphaFoldDB" id="A0AAD6UT39"/>
<dbReference type="EMBL" id="JARJCW010000132">
    <property type="protein sequence ID" value="KAJ7191510.1"/>
    <property type="molecule type" value="Genomic_DNA"/>
</dbReference>
<protein>
    <submittedName>
        <fullName evidence="2">Uncharacterized protein</fullName>
    </submittedName>
</protein>
<feature type="region of interest" description="Disordered" evidence="1">
    <location>
        <begin position="76"/>
        <end position="107"/>
    </location>
</feature>
<evidence type="ECO:0000256" key="1">
    <source>
        <dbReference type="SAM" id="MobiDB-lite"/>
    </source>
</evidence>
<accession>A0AAD6UT39</accession>
<organism evidence="2 3">
    <name type="scientific">Mycena pura</name>
    <dbReference type="NCBI Taxonomy" id="153505"/>
    <lineage>
        <taxon>Eukaryota</taxon>
        <taxon>Fungi</taxon>
        <taxon>Dikarya</taxon>
        <taxon>Basidiomycota</taxon>
        <taxon>Agaricomycotina</taxon>
        <taxon>Agaricomycetes</taxon>
        <taxon>Agaricomycetidae</taxon>
        <taxon>Agaricales</taxon>
        <taxon>Marasmiineae</taxon>
        <taxon>Mycenaceae</taxon>
        <taxon>Mycena</taxon>
    </lineage>
</organism>
<name>A0AAD6UT39_9AGAR</name>
<proteinExistence type="predicted"/>